<evidence type="ECO:0000313" key="2">
    <source>
        <dbReference type="Proteomes" id="UP001319080"/>
    </source>
</evidence>
<comment type="caution">
    <text evidence="1">The sequence shown here is derived from an EMBL/GenBank/DDBJ whole genome shotgun (WGS) entry which is preliminary data.</text>
</comment>
<dbReference type="EMBL" id="JAHESE010000027">
    <property type="protein sequence ID" value="MBT1710917.1"/>
    <property type="molecule type" value="Genomic_DNA"/>
</dbReference>
<reference evidence="1 2" key="1">
    <citation type="submission" date="2021-05" db="EMBL/GenBank/DDBJ databases">
        <title>A Polyphasic approach of four new species of the genus Ohtaekwangia: Ohtaekwangia histidinii sp. nov., Ohtaekwangia cretensis sp. nov., Ohtaekwangia indiensis sp. nov., Ohtaekwangia reichenbachii sp. nov. from diverse environment.</title>
        <authorList>
            <person name="Octaviana S."/>
        </authorList>
    </citation>
    <scope>NUCLEOTIDE SEQUENCE [LARGE SCALE GENOMIC DNA]</scope>
    <source>
        <strain evidence="1 2">PWU5</strain>
    </source>
</reference>
<evidence type="ECO:0000313" key="1">
    <source>
        <dbReference type="EMBL" id="MBT1710917.1"/>
    </source>
</evidence>
<protein>
    <submittedName>
        <fullName evidence="1">Uncharacterized protein</fullName>
    </submittedName>
</protein>
<dbReference type="AlphaFoldDB" id="A0AAP2E3N2"/>
<dbReference type="Proteomes" id="UP001319080">
    <property type="component" value="Unassembled WGS sequence"/>
</dbReference>
<proteinExistence type="predicted"/>
<name>A0AAP2E3N2_9BACT</name>
<organism evidence="1 2">
    <name type="scientific">Dawidia cretensis</name>
    <dbReference type="NCBI Taxonomy" id="2782350"/>
    <lineage>
        <taxon>Bacteria</taxon>
        <taxon>Pseudomonadati</taxon>
        <taxon>Bacteroidota</taxon>
        <taxon>Cytophagia</taxon>
        <taxon>Cytophagales</taxon>
        <taxon>Chryseotaleaceae</taxon>
        <taxon>Dawidia</taxon>
    </lineage>
</organism>
<accession>A0AAP2E3N2</accession>
<sequence length="95" mass="10502">MTYEEFTASLEDTAPSPTLSPLLQALWFAGNDDWDAAHALAQDVPTAEGSWVHAYLHRVEGDPGNASFWYHHAGKPVPKVGLQEEWENIVQALLS</sequence>
<dbReference type="RefSeq" id="WP_254086491.1">
    <property type="nucleotide sequence ID" value="NZ_JAHESE010000027.1"/>
</dbReference>
<keyword evidence="2" id="KW-1185">Reference proteome</keyword>
<gene>
    <name evidence="1" type="ORF">KK062_21925</name>
</gene>